<feature type="transmembrane region" description="Helical" evidence="7">
    <location>
        <begin position="53"/>
        <end position="71"/>
    </location>
</feature>
<dbReference type="AlphaFoldDB" id="F0SRG6"/>
<dbReference type="GO" id="GO:0005886">
    <property type="term" value="C:plasma membrane"/>
    <property type="evidence" value="ECO:0007669"/>
    <property type="project" value="UniProtKB-SubCell"/>
</dbReference>
<gene>
    <name evidence="8" type="ordered locus">Plabr_0400</name>
</gene>
<accession>F0SRG6</accession>
<evidence type="ECO:0000256" key="2">
    <source>
        <dbReference type="ARBA" id="ARBA00006679"/>
    </source>
</evidence>
<evidence type="ECO:0000256" key="1">
    <source>
        <dbReference type="ARBA" id="ARBA00004651"/>
    </source>
</evidence>
<comment type="similarity">
    <text evidence="2">Belongs to the DoxX family.</text>
</comment>
<organism evidence="8 9">
    <name type="scientific">Rubinisphaera brasiliensis (strain ATCC 49424 / DSM 5305 / JCM 21570 / IAM 15109 / NBRC 103401 / IFAM 1448)</name>
    <name type="common">Planctomyces brasiliensis</name>
    <dbReference type="NCBI Taxonomy" id="756272"/>
    <lineage>
        <taxon>Bacteria</taxon>
        <taxon>Pseudomonadati</taxon>
        <taxon>Planctomycetota</taxon>
        <taxon>Planctomycetia</taxon>
        <taxon>Planctomycetales</taxon>
        <taxon>Planctomycetaceae</taxon>
        <taxon>Rubinisphaera</taxon>
    </lineage>
</organism>
<evidence type="ECO:0000256" key="3">
    <source>
        <dbReference type="ARBA" id="ARBA00022475"/>
    </source>
</evidence>
<dbReference type="KEGG" id="pbs:Plabr_0400"/>
<evidence type="ECO:0000256" key="6">
    <source>
        <dbReference type="ARBA" id="ARBA00023136"/>
    </source>
</evidence>
<proteinExistence type="inferred from homology"/>
<dbReference type="EMBL" id="CP002546">
    <property type="protein sequence ID" value="ADY58027.1"/>
    <property type="molecule type" value="Genomic_DNA"/>
</dbReference>
<dbReference type="PANTHER" id="PTHR33452:SF1">
    <property type="entry name" value="INNER MEMBRANE PROTEIN YPHA-RELATED"/>
    <property type="match status" value="1"/>
</dbReference>
<evidence type="ECO:0000256" key="7">
    <source>
        <dbReference type="SAM" id="Phobius"/>
    </source>
</evidence>
<keyword evidence="4 7" id="KW-0812">Transmembrane</keyword>
<feature type="transmembrane region" description="Helical" evidence="7">
    <location>
        <begin position="108"/>
        <end position="130"/>
    </location>
</feature>
<dbReference type="STRING" id="756272.Plabr_0400"/>
<evidence type="ECO:0000313" key="8">
    <source>
        <dbReference type="EMBL" id="ADY58027.1"/>
    </source>
</evidence>
<dbReference type="InterPro" id="IPR032808">
    <property type="entry name" value="DoxX"/>
</dbReference>
<dbReference type="eggNOG" id="COG2259">
    <property type="taxonomic scope" value="Bacteria"/>
</dbReference>
<feature type="transmembrane region" description="Helical" evidence="7">
    <location>
        <begin position="78"/>
        <end position="96"/>
    </location>
</feature>
<dbReference type="Pfam" id="PF07681">
    <property type="entry name" value="DoxX"/>
    <property type="match status" value="1"/>
</dbReference>
<dbReference type="OrthoDB" id="9813193at2"/>
<evidence type="ECO:0000256" key="5">
    <source>
        <dbReference type="ARBA" id="ARBA00022989"/>
    </source>
</evidence>
<protein>
    <submittedName>
        <fullName evidence="8">DoxX family protein</fullName>
    </submittedName>
</protein>
<evidence type="ECO:0000256" key="4">
    <source>
        <dbReference type="ARBA" id="ARBA00022692"/>
    </source>
</evidence>
<evidence type="ECO:0000313" key="9">
    <source>
        <dbReference type="Proteomes" id="UP000006860"/>
    </source>
</evidence>
<comment type="subcellular location">
    <subcellularLocation>
        <location evidence="1">Cell membrane</location>
        <topology evidence="1">Multi-pass membrane protein</topology>
    </subcellularLocation>
</comment>
<keyword evidence="6 7" id="KW-0472">Membrane</keyword>
<dbReference type="InterPro" id="IPR051907">
    <property type="entry name" value="DoxX-like_oxidoreductase"/>
</dbReference>
<reference evidence="9" key="1">
    <citation type="submission" date="2011-02" db="EMBL/GenBank/DDBJ databases">
        <title>The complete genome of Planctomyces brasiliensis DSM 5305.</title>
        <authorList>
            <person name="Lucas S."/>
            <person name="Copeland A."/>
            <person name="Lapidus A."/>
            <person name="Bruce D."/>
            <person name="Goodwin L."/>
            <person name="Pitluck S."/>
            <person name="Kyrpides N."/>
            <person name="Mavromatis K."/>
            <person name="Pagani I."/>
            <person name="Ivanova N."/>
            <person name="Ovchinnikova G."/>
            <person name="Lu M."/>
            <person name="Detter J.C."/>
            <person name="Han C."/>
            <person name="Land M."/>
            <person name="Hauser L."/>
            <person name="Markowitz V."/>
            <person name="Cheng J.-F."/>
            <person name="Hugenholtz P."/>
            <person name="Woyke T."/>
            <person name="Wu D."/>
            <person name="Tindall B."/>
            <person name="Pomrenke H.G."/>
            <person name="Brambilla E."/>
            <person name="Klenk H.-P."/>
            <person name="Eisen J.A."/>
        </authorList>
    </citation>
    <scope>NUCLEOTIDE SEQUENCE [LARGE SCALE GENOMIC DNA]</scope>
    <source>
        <strain evidence="9">ATCC 49424 / DSM 5305 / JCM 21570 / NBRC 103401 / IFAM 1448</strain>
    </source>
</reference>
<sequence length="146" mass="15531">MKAMHSLVVSIGLLILRIGFGGLMAYAHGWPKLANYSEVVKKFPSPLGLGSNIELGLAIGAELGCAILVILGLFTRAAALPLVVTMVVAAFVIHSADPLEVKEKALLYLFAFLPLVFAGGGAFALDNVIWRKGKSKSKPKKEKAEK</sequence>
<keyword evidence="3" id="KW-1003">Cell membrane</keyword>
<dbReference type="HOGENOM" id="CLU_058421_6_5_0"/>
<name>F0SRG6_RUBBR</name>
<keyword evidence="9" id="KW-1185">Reference proteome</keyword>
<dbReference type="Proteomes" id="UP000006860">
    <property type="component" value="Chromosome"/>
</dbReference>
<keyword evidence="5 7" id="KW-1133">Transmembrane helix</keyword>
<dbReference type="PANTHER" id="PTHR33452">
    <property type="entry name" value="OXIDOREDUCTASE CATD-RELATED"/>
    <property type="match status" value="1"/>
</dbReference>
<dbReference type="RefSeq" id="WP_013626771.1">
    <property type="nucleotide sequence ID" value="NC_015174.1"/>
</dbReference>